<evidence type="ECO:0000256" key="1">
    <source>
        <dbReference type="ARBA" id="ARBA00022969"/>
    </source>
</evidence>
<dbReference type="InterPro" id="IPR012347">
    <property type="entry name" value="Ferritin-like"/>
</dbReference>
<keyword evidence="5" id="KW-0167">Capsid protein</keyword>
<dbReference type="EMBL" id="JBJHZZ010000014">
    <property type="protein sequence ID" value="MFL0248253.1"/>
    <property type="molecule type" value="Genomic_DNA"/>
</dbReference>
<dbReference type="Proteomes" id="UP001623591">
    <property type="component" value="Unassembled WGS sequence"/>
</dbReference>
<dbReference type="Pfam" id="PF07875">
    <property type="entry name" value="Coat_F"/>
    <property type="match status" value="1"/>
</dbReference>
<gene>
    <name evidence="5" type="ORF">ACJDUG_14930</name>
</gene>
<comment type="caution">
    <text evidence="5">The sequence shown here is derived from an EMBL/GenBank/DDBJ whole genome shotgun (WGS) entry which is preliminary data.</text>
</comment>
<keyword evidence="1" id="KW-0749">Sporulation</keyword>
<comment type="similarity">
    <text evidence="3">Belongs to the CotF family.</text>
</comment>
<organism evidence="5 6">
    <name type="scientific">Candidatus Clostridium stratigraminis</name>
    <dbReference type="NCBI Taxonomy" id="3381661"/>
    <lineage>
        <taxon>Bacteria</taxon>
        <taxon>Bacillati</taxon>
        <taxon>Bacillota</taxon>
        <taxon>Clostridia</taxon>
        <taxon>Eubacteriales</taxon>
        <taxon>Clostridiaceae</taxon>
        <taxon>Clostridium</taxon>
    </lineage>
</organism>
<keyword evidence="6" id="KW-1185">Reference proteome</keyword>
<evidence type="ECO:0000313" key="5">
    <source>
        <dbReference type="EMBL" id="MFL0248253.1"/>
    </source>
</evidence>
<dbReference type="Gene3D" id="1.20.1260.10">
    <property type="match status" value="1"/>
</dbReference>
<accession>A0ABW8T6Y7</accession>
<comment type="subcellular location">
    <subcellularLocation>
        <location evidence="2">Spore coat</location>
    </subcellularLocation>
</comment>
<evidence type="ECO:0000256" key="3">
    <source>
        <dbReference type="ARBA" id="ARBA00024344"/>
    </source>
</evidence>
<dbReference type="RefSeq" id="WP_406770680.1">
    <property type="nucleotide sequence ID" value="NZ_JBJHZZ010000014.1"/>
</dbReference>
<reference evidence="5 6" key="1">
    <citation type="submission" date="2024-11" db="EMBL/GenBank/DDBJ databases">
        <authorList>
            <person name="Heng Y.C."/>
            <person name="Lim A.C.H."/>
            <person name="Lee J.K.Y."/>
            <person name="Kittelmann S."/>
        </authorList>
    </citation>
    <scope>NUCLEOTIDE SEQUENCE [LARGE SCALE GENOMIC DNA]</scope>
    <source>
        <strain evidence="5 6">WILCCON 0185</strain>
    </source>
</reference>
<name>A0ABW8T6Y7_9CLOT</name>
<feature type="compositionally biased region" description="Polar residues" evidence="4">
    <location>
        <begin position="87"/>
        <end position="96"/>
    </location>
</feature>
<feature type="region of interest" description="Disordered" evidence="4">
    <location>
        <begin position="87"/>
        <end position="106"/>
    </location>
</feature>
<dbReference type="PANTHER" id="PTHR39183">
    <property type="entry name" value="SPORE COAT PROTEIN F-LIKE PROTEIN YHCQ"/>
    <property type="match status" value="1"/>
</dbReference>
<evidence type="ECO:0000256" key="2">
    <source>
        <dbReference type="ARBA" id="ARBA00024325"/>
    </source>
</evidence>
<protein>
    <submittedName>
        <fullName evidence="5">Spore coat protein</fullName>
    </submittedName>
</protein>
<dbReference type="PANTHER" id="PTHR39183:SF1">
    <property type="entry name" value="SPORE COAT PROTEIN F-LIKE PROTEIN YHCQ"/>
    <property type="match status" value="1"/>
</dbReference>
<evidence type="ECO:0000313" key="6">
    <source>
        <dbReference type="Proteomes" id="UP001623591"/>
    </source>
</evidence>
<proteinExistence type="inferred from homology"/>
<dbReference type="InterPro" id="IPR012851">
    <property type="entry name" value="Spore_coat_CotF-like"/>
</dbReference>
<evidence type="ECO:0000256" key="4">
    <source>
        <dbReference type="SAM" id="MobiDB-lite"/>
    </source>
</evidence>
<sequence length="106" mass="12037">MTWISNILGNENKGTLSDKDYALEFLNTSKEDIKMLSKSITEASNAELRKIFSNQLNTSINDYFKLSDLANQKGYYNAYAAPSSQIQQDIQEAKNLQNPQNQQNPQ</sequence>
<feature type="compositionally biased region" description="Low complexity" evidence="4">
    <location>
        <begin position="97"/>
        <end position="106"/>
    </location>
</feature>
<keyword evidence="5" id="KW-0946">Virion</keyword>